<reference evidence="2 3" key="1">
    <citation type="journal article" date="2019" name="Environ. Microbiol.">
        <title>An active ?-lactamase is a part of an orchestrated cell wall stress resistance network of Bacillus subtilis and related rhizosphere species.</title>
        <authorList>
            <person name="Bucher T."/>
            <person name="Keren-Paz A."/>
            <person name="Hausser J."/>
            <person name="Olender T."/>
            <person name="Cytryn E."/>
            <person name="Kolodkin-Gal I."/>
        </authorList>
    </citation>
    <scope>NUCLEOTIDE SEQUENCE [LARGE SCALE GENOMIC DNA]</scope>
    <source>
        <strain evidence="2 3">I186</strain>
    </source>
</reference>
<evidence type="ECO:0000313" key="2">
    <source>
        <dbReference type="EMBL" id="TKI86360.1"/>
    </source>
</evidence>
<dbReference type="Proteomes" id="UP000305524">
    <property type="component" value="Unassembled WGS sequence"/>
</dbReference>
<comment type="caution">
    <text evidence="2">The sequence shown here is derived from an EMBL/GenBank/DDBJ whole genome shotgun (WGS) entry which is preliminary data.</text>
</comment>
<keyword evidence="2" id="KW-0540">Nuclease</keyword>
<dbReference type="InterPro" id="IPR029471">
    <property type="entry name" value="HNH_5"/>
</dbReference>
<gene>
    <name evidence="2" type="ORF">FC701_06225</name>
</gene>
<dbReference type="Gene3D" id="1.10.30.50">
    <property type="match status" value="1"/>
</dbReference>
<evidence type="ECO:0000259" key="1">
    <source>
        <dbReference type="Pfam" id="PF14279"/>
    </source>
</evidence>
<dbReference type="RefSeq" id="WP_137057201.1">
    <property type="nucleotide sequence ID" value="NZ_SZOD01000131.1"/>
</dbReference>
<dbReference type="CDD" id="cd00085">
    <property type="entry name" value="HNHc"/>
    <property type="match status" value="1"/>
</dbReference>
<protein>
    <submittedName>
        <fullName evidence="2">HNH endonuclease</fullName>
    </submittedName>
</protein>
<organism evidence="2 3">
    <name type="scientific">Bacillus mycoides</name>
    <dbReference type="NCBI Taxonomy" id="1405"/>
    <lineage>
        <taxon>Bacteria</taxon>
        <taxon>Bacillati</taxon>
        <taxon>Bacillota</taxon>
        <taxon>Bacilli</taxon>
        <taxon>Bacillales</taxon>
        <taxon>Bacillaceae</taxon>
        <taxon>Bacillus</taxon>
        <taxon>Bacillus cereus group</taxon>
    </lineage>
</organism>
<keyword evidence="2" id="KW-0255">Endonuclease</keyword>
<dbReference type="GO" id="GO:0004519">
    <property type="term" value="F:endonuclease activity"/>
    <property type="evidence" value="ECO:0007669"/>
    <property type="project" value="UniProtKB-KW"/>
</dbReference>
<accession>A0A4U3AGL8</accession>
<name>A0A4U3AGL8_BACMY</name>
<dbReference type="EMBL" id="SZOD01000131">
    <property type="protein sequence ID" value="TKI86360.1"/>
    <property type="molecule type" value="Genomic_DNA"/>
</dbReference>
<keyword evidence="2" id="KW-0378">Hydrolase</keyword>
<dbReference type="InterPro" id="IPR003615">
    <property type="entry name" value="HNH_nuc"/>
</dbReference>
<proteinExistence type="predicted"/>
<sequence length="378" mass="44034">MKKEKGVLTENFEVFQKLIERDGANCSYCCKPLEATKMNIEYTFPVFMGGSDDLDNLRLICDVCNLEPRNSAIRGFEFELFIGEIIKSNPAYRVIRRGVSKTFHNGKEYTFDLLVERKRNNSIQKYYIQVKYLTSYIYSRIKTIVDEYKNFKAGDKEHIVLIIPGVLTEKSQKLITESNVEIWDRDFLVSEFYTGIKNSKHPAFINLLLLEPTKKNIEEELIFRLQSCSQGAAEWSLYQKLVGDIFTHVFCPPLENPIQESSDLTSVNRRDLIYPNYCDTGFWKFIRDTYKADYIVVDAKNYSKVITKKEILQIANYLKEYGTGLFGVIVTRKGASNSAVITQREMWILHKKLIIVLDDNDVQQMLIEKNQWVDLKLF</sequence>
<dbReference type="Pfam" id="PF14279">
    <property type="entry name" value="HNH_5"/>
    <property type="match status" value="1"/>
</dbReference>
<feature type="domain" description="HNH endonuclease 5" evidence="1">
    <location>
        <begin position="26"/>
        <end position="67"/>
    </location>
</feature>
<dbReference type="AlphaFoldDB" id="A0A4U3AGL8"/>
<evidence type="ECO:0000313" key="3">
    <source>
        <dbReference type="Proteomes" id="UP000305524"/>
    </source>
</evidence>